<keyword evidence="3" id="KW-0645">Protease</keyword>
<dbReference type="InterPro" id="IPR027417">
    <property type="entry name" value="P-loop_NTPase"/>
</dbReference>
<dbReference type="Gene3D" id="3.40.50.300">
    <property type="entry name" value="P-loop containing nucleotide triphosphate hydrolases"/>
    <property type="match status" value="1"/>
</dbReference>
<comment type="caution">
    <text evidence="3">The sequence shown here is derived from an EMBL/GenBank/DDBJ whole genome shotgun (WGS) entry which is preliminary data.</text>
</comment>
<accession>A0A081K8G2</accession>
<keyword evidence="4" id="KW-1185">Reference proteome</keyword>
<evidence type="ECO:0000313" key="3">
    <source>
        <dbReference type="EMBL" id="KEI70438.1"/>
    </source>
</evidence>
<dbReference type="SUPFAM" id="SSF52540">
    <property type="entry name" value="P-loop containing nucleoside triphosphate hydrolases"/>
    <property type="match status" value="1"/>
</dbReference>
<dbReference type="GO" id="GO:0006508">
    <property type="term" value="P:proteolysis"/>
    <property type="evidence" value="ECO:0007669"/>
    <property type="project" value="UniProtKB-KW"/>
</dbReference>
<dbReference type="eggNOG" id="COG0606">
    <property type="taxonomic scope" value="Bacteria"/>
</dbReference>
<dbReference type="Pfam" id="PF01078">
    <property type="entry name" value="Mg_chelatase"/>
    <property type="match status" value="1"/>
</dbReference>
<comment type="similarity">
    <text evidence="1">Belongs to the Mg-chelatase subunits D/I family. ComM subfamily.</text>
</comment>
<dbReference type="GO" id="GO:0008233">
    <property type="term" value="F:peptidase activity"/>
    <property type="evidence" value="ECO:0007669"/>
    <property type="project" value="UniProtKB-KW"/>
</dbReference>
<gene>
    <name evidence="3" type="ORF">GV64_06545</name>
</gene>
<dbReference type="STRING" id="305900.GV64_06545"/>
<dbReference type="Pfam" id="PF13335">
    <property type="entry name" value="Mg_chelatase_C"/>
    <property type="match status" value="1"/>
</dbReference>
<reference evidence="3 4" key="1">
    <citation type="submission" date="2014-06" db="EMBL/GenBank/DDBJ databases">
        <title>Whole Genome Sequences of Three Symbiotic Endozoicomonas Bacteria.</title>
        <authorList>
            <person name="Neave M.J."/>
            <person name="Apprill A."/>
            <person name="Voolstra C.R."/>
        </authorList>
    </citation>
    <scope>NUCLEOTIDE SEQUENCE [LARGE SCALE GENOMIC DNA]</scope>
    <source>
        <strain evidence="3 4">DSM 22380</strain>
    </source>
</reference>
<dbReference type="NCBIfam" id="TIGR00368">
    <property type="entry name" value="YifB family Mg chelatase-like AAA ATPase"/>
    <property type="match status" value="1"/>
</dbReference>
<dbReference type="RefSeq" id="WP_020580992.1">
    <property type="nucleotide sequence ID" value="NZ_JOJP01000001.1"/>
</dbReference>
<proteinExistence type="inferred from homology"/>
<dbReference type="AlphaFoldDB" id="A0A081K8G2"/>
<dbReference type="InterPro" id="IPR004482">
    <property type="entry name" value="Mg_chelat-rel"/>
</dbReference>
<dbReference type="GO" id="GO:0005524">
    <property type="term" value="F:ATP binding"/>
    <property type="evidence" value="ECO:0007669"/>
    <property type="project" value="InterPro"/>
</dbReference>
<evidence type="ECO:0000313" key="4">
    <source>
        <dbReference type="Proteomes" id="UP000027997"/>
    </source>
</evidence>
<dbReference type="PANTHER" id="PTHR32039:SF7">
    <property type="entry name" value="COMPETENCE PROTEIN COMM"/>
    <property type="match status" value="1"/>
</dbReference>
<organism evidence="3 4">
    <name type="scientific">Endozoicomonas elysicola</name>
    <dbReference type="NCBI Taxonomy" id="305900"/>
    <lineage>
        <taxon>Bacteria</taxon>
        <taxon>Pseudomonadati</taxon>
        <taxon>Pseudomonadota</taxon>
        <taxon>Gammaproteobacteria</taxon>
        <taxon>Oceanospirillales</taxon>
        <taxon>Endozoicomonadaceae</taxon>
        <taxon>Endozoicomonas</taxon>
    </lineage>
</organism>
<keyword evidence="3" id="KW-0378">Hydrolase</keyword>
<dbReference type="Proteomes" id="UP000027997">
    <property type="component" value="Unassembled WGS sequence"/>
</dbReference>
<feature type="domain" description="AAA+ ATPase" evidence="2">
    <location>
        <begin position="211"/>
        <end position="391"/>
    </location>
</feature>
<evidence type="ECO:0000256" key="1">
    <source>
        <dbReference type="ARBA" id="ARBA00006354"/>
    </source>
</evidence>
<dbReference type="InterPro" id="IPR014721">
    <property type="entry name" value="Ribsml_uS5_D2-typ_fold_subgr"/>
</dbReference>
<dbReference type="InterPro" id="IPR025158">
    <property type="entry name" value="Mg_chelat-rel_C"/>
</dbReference>
<dbReference type="EMBL" id="JOJP01000001">
    <property type="protein sequence ID" value="KEI70438.1"/>
    <property type="molecule type" value="Genomic_DNA"/>
</dbReference>
<dbReference type="CDD" id="cd00009">
    <property type="entry name" value="AAA"/>
    <property type="match status" value="1"/>
</dbReference>
<dbReference type="InterPro" id="IPR045006">
    <property type="entry name" value="CHLI-like"/>
</dbReference>
<name>A0A081K8G2_9GAMM</name>
<dbReference type="InterPro" id="IPR020568">
    <property type="entry name" value="Ribosomal_Su5_D2-typ_SF"/>
</dbReference>
<dbReference type="InterPro" id="IPR003593">
    <property type="entry name" value="AAA+_ATPase"/>
</dbReference>
<sequence>MPSTLAQVYTRANQGIRAPAVSVEVHLSQGLPCLNIVGLPEAAVRESKDRVRSALINSGFDFPDGRITVNLAPADLPKEGGRFDLPIALGILVASGQLPGEVLENKEFLGELALSGHLRPVRAVLPASLACKETNRALILPEQNASVAAMVSSVTIIGTQNLTEVCAYLREKIHIEPAKADQNGCKTHYPDLSEVRGQEQAKRALLIAAAGSHHLLLFGPPGTGKTMLASRLPGLLPPLTESEALDVAAIHSLTSSAMDTVWQRPFRTPHHSSSSVSLVGGGSIPQPGEISFAHHGVLFLDEMPEFARTALEMLREPLENGEVVITRAKGQECFPARFQLVGAMNPCPCGYLGDSQRNCRCSPDQVRRYRNKLSGPLLDRIDLQIEVPSQTIQTIMEPAVQNNDSEETSSEKLRDLVIKARKKQLARQEKINCQLSSRELFEVCALGEKEKGLIARASEHLQISTRGLHRILRVARTIADLAGSPEVLSPHLGEAMQYRQLDRQSVQ</sequence>
<dbReference type="SUPFAM" id="SSF54211">
    <property type="entry name" value="Ribosomal protein S5 domain 2-like"/>
    <property type="match status" value="1"/>
</dbReference>
<dbReference type="SMART" id="SM00382">
    <property type="entry name" value="AAA"/>
    <property type="match status" value="1"/>
</dbReference>
<dbReference type="NCBIfam" id="NF007365">
    <property type="entry name" value="PRK09862.1"/>
    <property type="match status" value="1"/>
</dbReference>
<dbReference type="InterPro" id="IPR000523">
    <property type="entry name" value="Mg_chelatse_chII-like_cat_dom"/>
</dbReference>
<evidence type="ECO:0000259" key="2">
    <source>
        <dbReference type="SMART" id="SM00382"/>
    </source>
</evidence>
<dbReference type="Gene3D" id="3.30.230.10">
    <property type="match status" value="1"/>
</dbReference>
<dbReference type="PANTHER" id="PTHR32039">
    <property type="entry name" value="MAGNESIUM-CHELATASE SUBUNIT CHLI"/>
    <property type="match status" value="1"/>
</dbReference>
<protein>
    <submittedName>
        <fullName evidence="3">ATP-dependent protease</fullName>
    </submittedName>
</protein>
<dbReference type="Pfam" id="PF13541">
    <property type="entry name" value="ChlI"/>
    <property type="match status" value="1"/>
</dbReference>